<evidence type="ECO:0000313" key="6">
    <source>
        <dbReference type="RefSeq" id="XP_013396050.1"/>
    </source>
</evidence>
<evidence type="ECO:0000313" key="11">
    <source>
        <dbReference type="RefSeq" id="XP_013396055.1"/>
    </source>
</evidence>
<dbReference type="GeneID" id="106163095"/>
<dbReference type="RefSeq" id="XP_013396050.1">
    <property type="nucleotide sequence ID" value="XM_013540596.2"/>
</dbReference>
<feature type="compositionally biased region" description="Basic and acidic residues" evidence="1">
    <location>
        <begin position="336"/>
        <end position="347"/>
    </location>
</feature>
<evidence type="ECO:0000313" key="9">
    <source>
        <dbReference type="RefSeq" id="XP_013396053.1"/>
    </source>
</evidence>
<dbReference type="RefSeq" id="XP_013396051.1">
    <property type="nucleotide sequence ID" value="XM_013540597.1"/>
</dbReference>
<dbReference type="RefSeq" id="XP_013396048.1">
    <property type="nucleotide sequence ID" value="XM_013540594.1"/>
</dbReference>
<dbReference type="RefSeq" id="XP_013396053.1">
    <property type="nucleotide sequence ID" value="XM_013540599.1"/>
</dbReference>
<sequence>MSNVDALLDFDESPTSAPPAQNGTSKSVDPFDPFGPSPTEESGDVEFLVDFGTSSKDSSTEQPQPLNPLYDMMHTNNSHSEDLLVDFNQNGKQQDSQEFEFTIETSATDEQEEEGSDHYEEQEDERVEQDEREEEQSEEEEEEEEVEDDSREPEVSSGDEDSTEVVQTTRQEDGELVTETTTKTRHVNEDGGVVIKTETEVITTKTRTGDFMHDVVLDPQRLLARTHSESTLATYEGDNASMYLADFDDQGVDGGPDTANLDDFQGEDEDKDVKRREQRIKERMQLHALSESGSSEDEGEEERDHEINEVFQANRPEEIELPEPEKGKAPSSVSSTEEKENAADSRRPRSLSRSFEEYSDMYEEYKPPKKYVKPPVKEDKGPKTVIVTDTHRTSSPNSLDNNDQSNDHSEDVSEDENAGQVDTGPHIVQTTYSSTSNGGLHTFGASQVAVPKKADRTSLSSQPDDTPRELVRCECC</sequence>
<gene>
    <name evidence="3 4 5 6 7 8 9 10 11 12 13" type="primary">LOC106163095</name>
</gene>
<dbReference type="Proteomes" id="UP000085678">
    <property type="component" value="Unplaced"/>
</dbReference>
<feature type="compositionally biased region" description="Polar residues" evidence="1">
    <location>
        <begin position="428"/>
        <end position="439"/>
    </location>
</feature>
<feature type="region of interest" description="Disordered" evidence="1">
    <location>
        <begin position="1"/>
        <end position="191"/>
    </location>
</feature>
<keyword evidence="2" id="KW-1185">Reference proteome</keyword>
<name>A0A1S3ICU3_LINAN</name>
<feature type="region of interest" description="Disordered" evidence="1">
    <location>
        <begin position="246"/>
        <end position="476"/>
    </location>
</feature>
<dbReference type="KEGG" id="lak:106163095"/>
<reference evidence="3 4" key="1">
    <citation type="submission" date="2025-04" db="UniProtKB">
        <authorList>
            <consortium name="RefSeq"/>
        </authorList>
    </citation>
    <scope>IDENTIFICATION</scope>
    <source>
        <tissue evidence="3 4">Gonads</tissue>
    </source>
</reference>
<feature type="compositionally biased region" description="Polar residues" evidence="1">
    <location>
        <begin position="13"/>
        <end position="27"/>
    </location>
</feature>
<evidence type="ECO:0000313" key="7">
    <source>
        <dbReference type="RefSeq" id="XP_013396051.1"/>
    </source>
</evidence>
<evidence type="ECO:0000313" key="8">
    <source>
        <dbReference type="RefSeq" id="XP_013396052.1"/>
    </source>
</evidence>
<dbReference type="AlphaFoldDB" id="A0A1S3ICU3"/>
<dbReference type="RefSeq" id="XP_013396055.1">
    <property type="nucleotide sequence ID" value="XM_013540601.1"/>
</dbReference>
<evidence type="ECO:0000256" key="1">
    <source>
        <dbReference type="SAM" id="MobiDB-lite"/>
    </source>
</evidence>
<dbReference type="RefSeq" id="XP_013396057.1">
    <property type="nucleotide sequence ID" value="XM_013540603.1"/>
</dbReference>
<feature type="compositionally biased region" description="Polar residues" evidence="1">
    <location>
        <begin position="393"/>
        <end position="404"/>
    </location>
</feature>
<evidence type="ECO:0000313" key="5">
    <source>
        <dbReference type="RefSeq" id="XP_013396049.1"/>
    </source>
</evidence>
<evidence type="ECO:0000313" key="13">
    <source>
        <dbReference type="RefSeq" id="XP_013396057.1"/>
    </source>
</evidence>
<evidence type="ECO:0000313" key="4">
    <source>
        <dbReference type="RefSeq" id="XP_013396048.1"/>
    </source>
</evidence>
<proteinExistence type="predicted"/>
<feature type="compositionally biased region" description="Basic and acidic residues" evidence="1">
    <location>
        <begin position="465"/>
        <end position="476"/>
    </location>
</feature>
<evidence type="ECO:0000313" key="10">
    <source>
        <dbReference type="RefSeq" id="XP_013396054.1"/>
    </source>
</evidence>
<feature type="compositionally biased region" description="Acidic residues" evidence="1">
    <location>
        <begin position="107"/>
        <end position="163"/>
    </location>
</feature>
<organism evidence="2 13">
    <name type="scientific">Lingula anatina</name>
    <name type="common">Brachiopod</name>
    <name type="synonym">Lingula unguis</name>
    <dbReference type="NCBI Taxonomy" id="7574"/>
    <lineage>
        <taxon>Eukaryota</taxon>
        <taxon>Metazoa</taxon>
        <taxon>Spiralia</taxon>
        <taxon>Lophotrochozoa</taxon>
        <taxon>Brachiopoda</taxon>
        <taxon>Linguliformea</taxon>
        <taxon>Lingulata</taxon>
        <taxon>Lingulida</taxon>
        <taxon>Linguloidea</taxon>
        <taxon>Lingulidae</taxon>
        <taxon>Lingula</taxon>
    </lineage>
</organism>
<dbReference type="RefSeq" id="XP_013396054.1">
    <property type="nucleotide sequence ID" value="XM_013540600.2"/>
</dbReference>
<feature type="compositionally biased region" description="Basic and acidic residues" evidence="1">
    <location>
        <begin position="271"/>
        <end position="285"/>
    </location>
</feature>
<feature type="compositionally biased region" description="Basic and acidic residues" evidence="1">
    <location>
        <begin position="315"/>
        <end position="328"/>
    </location>
</feature>
<accession>A0A1S3ICU3</accession>
<dbReference type="RefSeq" id="XP_013396047.1">
    <property type="nucleotide sequence ID" value="XM_013540593.1"/>
</dbReference>
<dbReference type="RefSeq" id="XP_013396052.1">
    <property type="nucleotide sequence ID" value="XM_013540598.1"/>
</dbReference>
<dbReference type="RefSeq" id="XP_013396049.1">
    <property type="nucleotide sequence ID" value="XM_013540595.1"/>
</dbReference>
<feature type="compositionally biased region" description="Polar residues" evidence="1">
    <location>
        <begin position="52"/>
        <end position="64"/>
    </location>
</feature>
<protein>
    <submittedName>
        <fullName evidence="3 4">FK506-binding protein 5 isoform X1</fullName>
    </submittedName>
</protein>
<evidence type="ECO:0000313" key="3">
    <source>
        <dbReference type="RefSeq" id="XP_013396047.1"/>
    </source>
</evidence>
<evidence type="ECO:0000313" key="12">
    <source>
        <dbReference type="RefSeq" id="XP_013396056.1"/>
    </source>
</evidence>
<dbReference type="RefSeq" id="XP_013396056.1">
    <property type="nucleotide sequence ID" value="XM_013540602.2"/>
</dbReference>
<evidence type="ECO:0000313" key="2">
    <source>
        <dbReference type="Proteomes" id="UP000085678"/>
    </source>
</evidence>
<feature type="compositionally biased region" description="Polar residues" evidence="1">
    <location>
        <begin position="87"/>
        <end position="96"/>
    </location>
</feature>